<dbReference type="PANTHER" id="PTHR47783">
    <property type="entry name" value="ZN(II)2CYS6 TRANSCRIPTION FACTOR (EUROFUNG)-RELATED"/>
    <property type="match status" value="1"/>
</dbReference>
<evidence type="ECO:0000313" key="3">
    <source>
        <dbReference type="EMBL" id="PWN32712.1"/>
    </source>
</evidence>
<dbReference type="CDD" id="cd00067">
    <property type="entry name" value="GAL4"/>
    <property type="match status" value="1"/>
</dbReference>
<dbReference type="InterPro" id="IPR036864">
    <property type="entry name" value="Zn2-C6_fun-type_DNA-bd_sf"/>
</dbReference>
<dbReference type="InParanoid" id="A0A316V5H2"/>
<dbReference type="OrthoDB" id="5419315at2759"/>
<dbReference type="InterPro" id="IPR001138">
    <property type="entry name" value="Zn2Cys6_DnaBD"/>
</dbReference>
<dbReference type="GO" id="GO:0000981">
    <property type="term" value="F:DNA-binding transcription factor activity, RNA polymerase II-specific"/>
    <property type="evidence" value="ECO:0007669"/>
    <property type="project" value="InterPro"/>
</dbReference>
<feature type="compositionally biased region" description="Low complexity" evidence="1">
    <location>
        <begin position="172"/>
        <end position="186"/>
    </location>
</feature>
<dbReference type="Proteomes" id="UP000245771">
    <property type="component" value="Unassembled WGS sequence"/>
</dbReference>
<dbReference type="PANTHER" id="PTHR47783:SF1">
    <property type="entry name" value="ZN(II)2CYS6 TRANSCRIPTION FACTOR (EUROFUNG)"/>
    <property type="match status" value="1"/>
</dbReference>
<gene>
    <name evidence="3" type="ORF">FA14DRAFT_162027</name>
</gene>
<dbReference type="SUPFAM" id="SSF57701">
    <property type="entry name" value="Zn2/Cys6 DNA-binding domain"/>
    <property type="match status" value="1"/>
</dbReference>
<dbReference type="SMART" id="SM00066">
    <property type="entry name" value="GAL4"/>
    <property type="match status" value="1"/>
</dbReference>
<reference evidence="3 4" key="1">
    <citation type="journal article" date="2018" name="Mol. Biol. Evol.">
        <title>Broad Genomic Sampling Reveals a Smut Pathogenic Ancestry of the Fungal Clade Ustilaginomycotina.</title>
        <authorList>
            <person name="Kijpornyongpan T."/>
            <person name="Mondo S.J."/>
            <person name="Barry K."/>
            <person name="Sandor L."/>
            <person name="Lee J."/>
            <person name="Lipzen A."/>
            <person name="Pangilinan J."/>
            <person name="LaButti K."/>
            <person name="Hainaut M."/>
            <person name="Henrissat B."/>
            <person name="Grigoriev I.V."/>
            <person name="Spatafora J.W."/>
            <person name="Aime M.C."/>
        </authorList>
    </citation>
    <scope>NUCLEOTIDE SEQUENCE [LARGE SCALE GENOMIC DNA]</scope>
    <source>
        <strain evidence="3 4">MCA 3882</strain>
    </source>
</reference>
<feature type="compositionally biased region" description="Polar residues" evidence="1">
    <location>
        <begin position="595"/>
        <end position="605"/>
    </location>
</feature>
<dbReference type="GO" id="GO:0008270">
    <property type="term" value="F:zinc ion binding"/>
    <property type="evidence" value="ECO:0007669"/>
    <property type="project" value="InterPro"/>
</dbReference>
<dbReference type="Gene3D" id="4.10.240.10">
    <property type="entry name" value="Zn(2)-C6 fungal-type DNA-binding domain"/>
    <property type="match status" value="1"/>
</dbReference>
<dbReference type="PROSITE" id="PS50048">
    <property type="entry name" value="ZN2_CY6_FUNGAL_2"/>
    <property type="match status" value="1"/>
</dbReference>
<dbReference type="GeneID" id="37021173"/>
<feature type="compositionally biased region" description="Polar residues" evidence="1">
    <location>
        <begin position="113"/>
        <end position="130"/>
    </location>
</feature>
<dbReference type="AlphaFoldDB" id="A0A316V5H2"/>
<dbReference type="PROSITE" id="PS00463">
    <property type="entry name" value="ZN2_CY6_FUNGAL_1"/>
    <property type="match status" value="1"/>
</dbReference>
<accession>A0A316V5H2</accession>
<feature type="region of interest" description="Disordered" evidence="1">
    <location>
        <begin position="150"/>
        <end position="186"/>
    </location>
</feature>
<dbReference type="Pfam" id="PF00172">
    <property type="entry name" value="Zn_clus"/>
    <property type="match status" value="1"/>
</dbReference>
<feature type="domain" description="Zn(2)-C6 fungal-type" evidence="2">
    <location>
        <begin position="16"/>
        <end position="46"/>
    </location>
</feature>
<organism evidence="3 4">
    <name type="scientific">Meira miltonrushii</name>
    <dbReference type="NCBI Taxonomy" id="1280837"/>
    <lineage>
        <taxon>Eukaryota</taxon>
        <taxon>Fungi</taxon>
        <taxon>Dikarya</taxon>
        <taxon>Basidiomycota</taxon>
        <taxon>Ustilaginomycotina</taxon>
        <taxon>Exobasidiomycetes</taxon>
        <taxon>Exobasidiales</taxon>
        <taxon>Brachybasidiaceae</taxon>
        <taxon>Meira</taxon>
    </lineage>
</organism>
<dbReference type="RefSeq" id="XP_025353014.1">
    <property type="nucleotide sequence ID" value="XM_025499392.1"/>
</dbReference>
<feature type="compositionally biased region" description="Polar residues" evidence="1">
    <location>
        <begin position="150"/>
        <end position="171"/>
    </location>
</feature>
<dbReference type="EMBL" id="KZ819605">
    <property type="protein sequence ID" value="PWN32712.1"/>
    <property type="molecule type" value="Genomic_DNA"/>
</dbReference>
<evidence type="ECO:0000313" key="4">
    <source>
        <dbReference type="Proteomes" id="UP000245771"/>
    </source>
</evidence>
<proteinExistence type="predicted"/>
<evidence type="ECO:0000259" key="2">
    <source>
        <dbReference type="PROSITE" id="PS50048"/>
    </source>
</evidence>
<sequence>MVAPQRPAKRAKIAVACQRCRVRKVRCDGTRPTCLQCMIGQTDCSWPSEGSTSAVDATSYNKTSINPSAHDDFAIPIPTAPPALANQTPTMPSDFTPGNVPLTPFGYEAGQQHAQYSGPAQPQNFSPSDNSHVEDFNSLQWMMNQLSGSAAYESEQSALQPSPSNSNTSADTTSQSARRQRSSSTLQKLSNLSWQELYSRVYGTYARYLVDVNTTPTANGHEDLRASSIAGSLSELHRSNSPDQKALSDAAHALAIRFQGLEDVDIHNSQRPQLQKCIDDTLQHVGAILRHPTQHGILALAMISWLLYMESEVQTSFSFCTIAASQCALLPESLQTQAGINSGAWVLYDLIGEMILRSGTHTSDLWLDLHQKAFVTQDDSDDTSALISAGIAVQSAAVGIHQLVSSATKDHNPSTHQSELDLNLTSSQLAKPILQEIANVYTRLDLPFATLTSEQLSRLDDIEQGASQAYEGLTASALFSVSNFTQHDQTGHGAVFLALHVKYEATMCYIYQLRAYSLTDEQERRDAIATSASAARSLADDLVVAEAMAPWAIAANPSLDRYIFLGALSILISFKITTGSFKISQKSSKTDGHTPGSNATSKSDSSTRTRLLCNVLRQNFTACHQALKLLSRFCLASNTFLDLLDGITKEEHV</sequence>
<protein>
    <recommendedName>
        <fullName evidence="2">Zn(2)-C6 fungal-type domain-containing protein</fullName>
    </recommendedName>
</protein>
<name>A0A316V5H2_9BASI</name>
<evidence type="ECO:0000256" key="1">
    <source>
        <dbReference type="SAM" id="MobiDB-lite"/>
    </source>
</evidence>
<feature type="region of interest" description="Disordered" evidence="1">
    <location>
        <begin position="113"/>
        <end position="133"/>
    </location>
</feature>
<dbReference type="STRING" id="1280837.A0A316V5H2"/>
<feature type="region of interest" description="Disordered" evidence="1">
    <location>
        <begin position="585"/>
        <end position="605"/>
    </location>
</feature>
<keyword evidence="4" id="KW-1185">Reference proteome</keyword>